<dbReference type="InterPro" id="IPR011051">
    <property type="entry name" value="RmlC_Cupin_sf"/>
</dbReference>
<comment type="caution">
    <text evidence="2">The sequence shown here is derived from an EMBL/GenBank/DDBJ whole genome shotgun (WGS) entry which is preliminary data.</text>
</comment>
<dbReference type="InterPro" id="IPR014710">
    <property type="entry name" value="RmlC-like_jellyroll"/>
</dbReference>
<dbReference type="EMBL" id="SGWW01000001">
    <property type="protein sequence ID" value="RZS59705.1"/>
    <property type="molecule type" value="Genomic_DNA"/>
</dbReference>
<dbReference type="OrthoDB" id="9791637at2"/>
<evidence type="ECO:0000313" key="2">
    <source>
        <dbReference type="EMBL" id="RZS59705.1"/>
    </source>
</evidence>
<sequence>METDDGPRVIRSSEVDVTGEPGSLDRYLLEGAASGGALAVVEHVLAPKVLAAPMHLHTREDEYSYVLAGTLGVIDNGVEVTAGAGDVVVKPRGHWHTFWNAGDDELHVLEIIVPGGIEQLFRRLAEPGGEYDPETLPALAAEYGAEVDFEATMPLVERHGLAF</sequence>
<evidence type="ECO:0000259" key="1">
    <source>
        <dbReference type="Pfam" id="PF07883"/>
    </source>
</evidence>
<evidence type="ECO:0000313" key="3">
    <source>
        <dbReference type="Proteomes" id="UP000293519"/>
    </source>
</evidence>
<dbReference type="PANTHER" id="PTHR36440:SF1">
    <property type="entry name" value="PUTATIVE (AFU_ORTHOLOGUE AFUA_8G07350)-RELATED"/>
    <property type="match status" value="1"/>
</dbReference>
<feature type="domain" description="Cupin type-2" evidence="1">
    <location>
        <begin position="44"/>
        <end position="111"/>
    </location>
</feature>
<accession>A0A4Q7LXF0</accession>
<gene>
    <name evidence="2" type="ORF">EV141_0937</name>
</gene>
<proteinExistence type="predicted"/>
<dbReference type="PANTHER" id="PTHR36440">
    <property type="entry name" value="PUTATIVE (AFU_ORTHOLOGUE AFUA_8G07350)-RELATED"/>
    <property type="match status" value="1"/>
</dbReference>
<dbReference type="InterPro" id="IPR013096">
    <property type="entry name" value="Cupin_2"/>
</dbReference>
<dbReference type="Proteomes" id="UP000293519">
    <property type="component" value="Unassembled WGS sequence"/>
</dbReference>
<dbReference type="SUPFAM" id="SSF51182">
    <property type="entry name" value="RmlC-like cupins"/>
    <property type="match status" value="1"/>
</dbReference>
<dbReference type="AlphaFoldDB" id="A0A4Q7LXF0"/>
<name>A0A4Q7LXF0_9MICO</name>
<dbReference type="Pfam" id="PF07883">
    <property type="entry name" value="Cupin_2"/>
    <property type="match status" value="1"/>
</dbReference>
<organism evidence="2 3">
    <name type="scientific">Microcella putealis</name>
    <dbReference type="NCBI Taxonomy" id="337005"/>
    <lineage>
        <taxon>Bacteria</taxon>
        <taxon>Bacillati</taxon>
        <taxon>Actinomycetota</taxon>
        <taxon>Actinomycetes</taxon>
        <taxon>Micrococcales</taxon>
        <taxon>Microbacteriaceae</taxon>
        <taxon>Microcella</taxon>
    </lineage>
</organism>
<dbReference type="Gene3D" id="2.60.120.10">
    <property type="entry name" value="Jelly Rolls"/>
    <property type="match status" value="1"/>
</dbReference>
<dbReference type="RefSeq" id="WP_130484755.1">
    <property type="nucleotide sequence ID" value="NZ_SGWW01000001.1"/>
</dbReference>
<protein>
    <submittedName>
        <fullName evidence="2">Cupin domain</fullName>
    </submittedName>
</protein>
<keyword evidence="3" id="KW-1185">Reference proteome</keyword>
<dbReference type="InterPro" id="IPR053146">
    <property type="entry name" value="QDO-like"/>
</dbReference>
<reference evidence="2 3" key="1">
    <citation type="journal article" date="2015" name="Stand. Genomic Sci.">
        <title>Genomic Encyclopedia of Bacterial and Archaeal Type Strains, Phase III: the genomes of soil and plant-associated and newly described type strains.</title>
        <authorList>
            <person name="Whitman W.B."/>
            <person name="Woyke T."/>
            <person name="Klenk H.P."/>
            <person name="Zhou Y."/>
            <person name="Lilburn T.G."/>
            <person name="Beck B.J."/>
            <person name="De Vos P."/>
            <person name="Vandamme P."/>
            <person name="Eisen J.A."/>
            <person name="Garrity G."/>
            <person name="Hugenholtz P."/>
            <person name="Kyrpides N.C."/>
        </authorList>
    </citation>
    <scope>NUCLEOTIDE SEQUENCE [LARGE SCALE GENOMIC DNA]</scope>
    <source>
        <strain evidence="2 3">CV2</strain>
    </source>
</reference>